<dbReference type="PANTHER" id="PTHR33048">
    <property type="entry name" value="PTH11-LIKE INTEGRAL MEMBRANE PROTEIN (AFU_ORTHOLOGUE AFUA_5G11245)"/>
    <property type="match status" value="1"/>
</dbReference>
<feature type="compositionally biased region" description="Polar residues" evidence="6">
    <location>
        <begin position="286"/>
        <end position="299"/>
    </location>
</feature>
<evidence type="ECO:0000256" key="3">
    <source>
        <dbReference type="ARBA" id="ARBA00022989"/>
    </source>
</evidence>
<comment type="subcellular location">
    <subcellularLocation>
        <location evidence="1">Membrane</location>
        <topology evidence="1">Multi-pass membrane protein</topology>
    </subcellularLocation>
</comment>
<accession>A0A6A6EN93</accession>
<dbReference type="PANTHER" id="PTHR33048:SF92">
    <property type="entry name" value="INTEGRAL MEMBRANE PROTEIN"/>
    <property type="match status" value="1"/>
</dbReference>
<feature type="transmembrane region" description="Helical" evidence="7">
    <location>
        <begin position="253"/>
        <end position="274"/>
    </location>
</feature>
<feature type="domain" description="Rhodopsin" evidence="8">
    <location>
        <begin position="37"/>
        <end position="278"/>
    </location>
</feature>
<feature type="transmembrane region" description="Helical" evidence="7">
    <location>
        <begin position="20"/>
        <end position="41"/>
    </location>
</feature>
<name>A0A6A6EN93_9PEZI</name>
<organism evidence="9 10">
    <name type="scientific">Zopfia rhizophila CBS 207.26</name>
    <dbReference type="NCBI Taxonomy" id="1314779"/>
    <lineage>
        <taxon>Eukaryota</taxon>
        <taxon>Fungi</taxon>
        <taxon>Dikarya</taxon>
        <taxon>Ascomycota</taxon>
        <taxon>Pezizomycotina</taxon>
        <taxon>Dothideomycetes</taxon>
        <taxon>Dothideomycetes incertae sedis</taxon>
        <taxon>Zopfiaceae</taxon>
        <taxon>Zopfia</taxon>
    </lineage>
</organism>
<feature type="region of interest" description="Disordered" evidence="6">
    <location>
        <begin position="285"/>
        <end position="306"/>
    </location>
</feature>
<proteinExistence type="inferred from homology"/>
<keyword evidence="3 7" id="KW-1133">Transmembrane helix</keyword>
<evidence type="ECO:0000259" key="8">
    <source>
        <dbReference type="Pfam" id="PF20684"/>
    </source>
</evidence>
<sequence>MRINSRAAASELDSYWPRILFASQFVFLVVSVAAVTLRLYGKYMVRNIGWDDFLIGSALCVLGFISIFLGGGGHRPTELKDPIAQLAMYNKTTFAMQYANAICLGLTRISLCIVLLYIFGVVGQRFRKAVFIGIFFCTIQALFYVILVSFACHPYIANEKGYLKSIPSTRCINAATANKLIVTWGIACDMYLFALPIPHVLNLSLGWGRKCGILTMFALGILDVIAAIFRIIMVERAERSNLPLNKLIANTSVMMVWGFAEASIAIVVVCIPFLRRLITPRRPGTLRSSTNGNTSSVLGSAQKRNRNTSAADKNIYKNLEDQIELVGTVGSF</sequence>
<evidence type="ECO:0000256" key="2">
    <source>
        <dbReference type="ARBA" id="ARBA00022692"/>
    </source>
</evidence>
<evidence type="ECO:0000256" key="5">
    <source>
        <dbReference type="ARBA" id="ARBA00038359"/>
    </source>
</evidence>
<evidence type="ECO:0000313" key="10">
    <source>
        <dbReference type="Proteomes" id="UP000800200"/>
    </source>
</evidence>
<dbReference type="EMBL" id="ML994617">
    <property type="protein sequence ID" value="KAF2191550.1"/>
    <property type="molecule type" value="Genomic_DNA"/>
</dbReference>
<keyword evidence="10" id="KW-1185">Reference proteome</keyword>
<feature type="transmembrane region" description="Helical" evidence="7">
    <location>
        <begin position="213"/>
        <end position="233"/>
    </location>
</feature>
<dbReference type="InterPro" id="IPR049326">
    <property type="entry name" value="Rhodopsin_dom_fungi"/>
</dbReference>
<evidence type="ECO:0000256" key="1">
    <source>
        <dbReference type="ARBA" id="ARBA00004141"/>
    </source>
</evidence>
<feature type="transmembrane region" description="Helical" evidence="7">
    <location>
        <begin position="129"/>
        <end position="156"/>
    </location>
</feature>
<gene>
    <name evidence="9" type="ORF">K469DRAFT_697203</name>
</gene>
<feature type="transmembrane region" description="Helical" evidence="7">
    <location>
        <begin position="53"/>
        <end position="72"/>
    </location>
</feature>
<dbReference type="InterPro" id="IPR052337">
    <property type="entry name" value="SAT4-like"/>
</dbReference>
<keyword evidence="2 7" id="KW-0812">Transmembrane</keyword>
<reference evidence="9" key="1">
    <citation type="journal article" date="2020" name="Stud. Mycol.">
        <title>101 Dothideomycetes genomes: a test case for predicting lifestyles and emergence of pathogens.</title>
        <authorList>
            <person name="Haridas S."/>
            <person name="Albert R."/>
            <person name="Binder M."/>
            <person name="Bloem J."/>
            <person name="Labutti K."/>
            <person name="Salamov A."/>
            <person name="Andreopoulos B."/>
            <person name="Baker S."/>
            <person name="Barry K."/>
            <person name="Bills G."/>
            <person name="Bluhm B."/>
            <person name="Cannon C."/>
            <person name="Castanera R."/>
            <person name="Culley D."/>
            <person name="Daum C."/>
            <person name="Ezra D."/>
            <person name="Gonzalez J."/>
            <person name="Henrissat B."/>
            <person name="Kuo A."/>
            <person name="Liang C."/>
            <person name="Lipzen A."/>
            <person name="Lutzoni F."/>
            <person name="Magnuson J."/>
            <person name="Mondo S."/>
            <person name="Nolan M."/>
            <person name="Ohm R."/>
            <person name="Pangilinan J."/>
            <person name="Park H.-J."/>
            <person name="Ramirez L."/>
            <person name="Alfaro M."/>
            <person name="Sun H."/>
            <person name="Tritt A."/>
            <person name="Yoshinaga Y."/>
            <person name="Zwiers L.-H."/>
            <person name="Turgeon B."/>
            <person name="Goodwin S."/>
            <person name="Spatafora J."/>
            <person name="Crous P."/>
            <person name="Grigoriev I."/>
        </authorList>
    </citation>
    <scope>NUCLEOTIDE SEQUENCE</scope>
    <source>
        <strain evidence="9">CBS 207.26</strain>
    </source>
</reference>
<evidence type="ECO:0000313" key="9">
    <source>
        <dbReference type="EMBL" id="KAF2191550.1"/>
    </source>
</evidence>
<dbReference type="OrthoDB" id="5401779at2759"/>
<protein>
    <recommendedName>
        <fullName evidence="8">Rhodopsin domain-containing protein</fullName>
    </recommendedName>
</protein>
<feature type="transmembrane region" description="Helical" evidence="7">
    <location>
        <begin position="98"/>
        <end position="122"/>
    </location>
</feature>
<dbReference type="AlphaFoldDB" id="A0A6A6EN93"/>
<evidence type="ECO:0000256" key="4">
    <source>
        <dbReference type="ARBA" id="ARBA00023136"/>
    </source>
</evidence>
<dbReference type="Proteomes" id="UP000800200">
    <property type="component" value="Unassembled WGS sequence"/>
</dbReference>
<dbReference type="Pfam" id="PF20684">
    <property type="entry name" value="Fung_rhodopsin"/>
    <property type="match status" value="1"/>
</dbReference>
<evidence type="ECO:0000256" key="7">
    <source>
        <dbReference type="SAM" id="Phobius"/>
    </source>
</evidence>
<evidence type="ECO:0000256" key="6">
    <source>
        <dbReference type="SAM" id="MobiDB-lite"/>
    </source>
</evidence>
<comment type="similarity">
    <text evidence="5">Belongs to the SAT4 family.</text>
</comment>
<dbReference type="GO" id="GO:0016020">
    <property type="term" value="C:membrane"/>
    <property type="evidence" value="ECO:0007669"/>
    <property type="project" value="UniProtKB-SubCell"/>
</dbReference>
<keyword evidence="4 7" id="KW-0472">Membrane</keyword>
<feature type="transmembrane region" description="Helical" evidence="7">
    <location>
        <begin position="181"/>
        <end position="201"/>
    </location>
</feature>